<evidence type="ECO:0000313" key="1">
    <source>
        <dbReference type="EMBL" id="MPC16007.1"/>
    </source>
</evidence>
<gene>
    <name evidence="1" type="ORF">E2C01_008815</name>
</gene>
<dbReference type="EMBL" id="VSRR010000470">
    <property type="protein sequence ID" value="MPC16007.1"/>
    <property type="molecule type" value="Genomic_DNA"/>
</dbReference>
<keyword evidence="2" id="KW-1185">Reference proteome</keyword>
<organism evidence="1 2">
    <name type="scientific">Portunus trituberculatus</name>
    <name type="common">Swimming crab</name>
    <name type="synonym">Neptunus trituberculatus</name>
    <dbReference type="NCBI Taxonomy" id="210409"/>
    <lineage>
        <taxon>Eukaryota</taxon>
        <taxon>Metazoa</taxon>
        <taxon>Ecdysozoa</taxon>
        <taxon>Arthropoda</taxon>
        <taxon>Crustacea</taxon>
        <taxon>Multicrustacea</taxon>
        <taxon>Malacostraca</taxon>
        <taxon>Eumalacostraca</taxon>
        <taxon>Eucarida</taxon>
        <taxon>Decapoda</taxon>
        <taxon>Pleocyemata</taxon>
        <taxon>Brachyura</taxon>
        <taxon>Eubrachyura</taxon>
        <taxon>Portunoidea</taxon>
        <taxon>Portunidae</taxon>
        <taxon>Portuninae</taxon>
        <taxon>Portunus</taxon>
    </lineage>
</organism>
<reference evidence="1 2" key="1">
    <citation type="submission" date="2019-05" db="EMBL/GenBank/DDBJ databases">
        <title>Another draft genome of Portunus trituberculatus and its Hox gene families provides insights of decapod evolution.</title>
        <authorList>
            <person name="Jeong J.-H."/>
            <person name="Song I."/>
            <person name="Kim S."/>
            <person name="Choi T."/>
            <person name="Kim D."/>
            <person name="Ryu S."/>
            <person name="Kim W."/>
        </authorList>
    </citation>
    <scope>NUCLEOTIDE SEQUENCE [LARGE SCALE GENOMIC DNA]</scope>
    <source>
        <tissue evidence="1">Muscle</tissue>
    </source>
</reference>
<dbReference type="Proteomes" id="UP000324222">
    <property type="component" value="Unassembled WGS sequence"/>
</dbReference>
<accession>A0A5B7D1T6</accession>
<sequence>MYMWKETRARKEQSCCVRLSRPGREAGTTVRMSHSTEGSSCEKTHTPLVQNCVLLRHSLGRACSATTQAQRVPQMPPHNTGQSPGASVEGFSHLCLVTPPTPSTHLLYGSILGQGCEVYPGQALGSAFPAVNDAGNVFLGVVVCVGAQTHTLVHFKLPNVHLNGEKENKCWVSHYNFKFCLAMGVCGQLCHI</sequence>
<dbReference type="AlphaFoldDB" id="A0A5B7D1T6"/>
<comment type="caution">
    <text evidence="1">The sequence shown here is derived from an EMBL/GenBank/DDBJ whole genome shotgun (WGS) entry which is preliminary data.</text>
</comment>
<name>A0A5B7D1T6_PORTR</name>
<proteinExistence type="predicted"/>
<protein>
    <submittedName>
        <fullName evidence="1">Uncharacterized protein</fullName>
    </submittedName>
</protein>
<evidence type="ECO:0000313" key="2">
    <source>
        <dbReference type="Proteomes" id="UP000324222"/>
    </source>
</evidence>